<evidence type="ECO:0000256" key="13">
    <source>
        <dbReference type="PIRNR" id="PIRNR006446"/>
    </source>
</evidence>
<evidence type="ECO:0000256" key="7">
    <source>
        <dbReference type="ARBA" id="ARBA00022692"/>
    </source>
</evidence>
<dbReference type="EMBL" id="QSJN01000005">
    <property type="protein sequence ID" value="RHD75071.1"/>
    <property type="molecule type" value="Genomic_DNA"/>
</dbReference>
<evidence type="ECO:0000313" key="29">
    <source>
        <dbReference type="Proteomes" id="UP000461276"/>
    </source>
</evidence>
<dbReference type="InterPro" id="IPR002585">
    <property type="entry name" value="Cyt-d_ubiquinol_oxidase_su_1"/>
</dbReference>
<proteinExistence type="inferred from homology"/>
<keyword evidence="3 13" id="KW-0813">Transport</keyword>
<dbReference type="Proteomes" id="UP000441358">
    <property type="component" value="Unassembled WGS sequence"/>
</dbReference>
<dbReference type="GO" id="GO:0020037">
    <property type="term" value="F:heme binding"/>
    <property type="evidence" value="ECO:0007669"/>
    <property type="project" value="TreeGrafter"/>
</dbReference>
<keyword evidence="12 13" id="KW-0472">Membrane</keyword>
<evidence type="ECO:0000313" key="27">
    <source>
        <dbReference type="Proteomes" id="UP000441358"/>
    </source>
</evidence>
<feature type="transmembrane region" description="Helical" evidence="13">
    <location>
        <begin position="220"/>
        <end position="241"/>
    </location>
</feature>
<feature type="transmembrane region" description="Helical" evidence="13">
    <location>
        <begin position="434"/>
        <end position="456"/>
    </location>
</feature>
<dbReference type="GO" id="GO:0019646">
    <property type="term" value="P:aerobic electron transport chain"/>
    <property type="evidence" value="ECO:0007669"/>
    <property type="project" value="InterPro"/>
</dbReference>
<reference evidence="21 30" key="4">
    <citation type="submission" date="2020-04" db="EMBL/GenBank/DDBJ databases">
        <title>Complete Genomes and Methylome analysis of CBBP consortium that reverse antibiotic-induced susceptibility to vancomycin-resistant Enterococcus faecium infection.</title>
        <authorList>
            <person name="Fomenkov A."/>
            <person name="Zhang Z."/>
            <person name="Pamer E."/>
            <person name="Roberts R.J."/>
        </authorList>
    </citation>
    <scope>NUCLEOTIDE SEQUENCE [LARGE SCALE GENOMIC DNA]</scope>
    <source>
        <strain evidence="30">CBBP</strain>
        <strain evidence="21">CBBP-1</strain>
    </source>
</reference>
<gene>
    <name evidence="14" type="primary">appC</name>
    <name evidence="22" type="ORF">DW782_10415</name>
    <name evidence="15" type="ORF">ERS852380_01466</name>
    <name evidence="14" type="ORF">ERS852429_01764</name>
    <name evidence="18" type="ORF">GKD66_20485</name>
    <name evidence="17" type="ORF">GKD67_06410</name>
    <name evidence="19" type="ORF">GKD68_07665</name>
    <name evidence="20" type="ORF">GKD70_04850</name>
    <name evidence="21" type="ORF">HHO38_14200</name>
    <name evidence="16" type="ORF">PN599_07120</name>
</gene>
<evidence type="ECO:0000256" key="11">
    <source>
        <dbReference type="ARBA" id="ARBA00023004"/>
    </source>
</evidence>
<feature type="transmembrane region" description="Helical" evidence="13">
    <location>
        <begin position="189"/>
        <end position="213"/>
    </location>
</feature>
<keyword evidence="11 13" id="KW-0408">Iron</keyword>
<keyword evidence="7 13" id="KW-0812">Transmembrane</keyword>
<reference evidence="23 24" key="1">
    <citation type="submission" date="2015-09" db="EMBL/GenBank/DDBJ databases">
        <authorList>
            <consortium name="Pathogen Informatics"/>
        </authorList>
    </citation>
    <scope>NUCLEOTIDE SEQUENCE [LARGE SCALE GENOMIC DNA]</scope>
    <source>
        <strain evidence="15 23">2789STDY5608822</strain>
        <strain evidence="14 24">2789STDY5608872</strain>
    </source>
</reference>
<dbReference type="Proteomes" id="UP000461276">
    <property type="component" value="Unassembled WGS sequence"/>
</dbReference>
<dbReference type="EMBL" id="WKMY01000003">
    <property type="protein sequence ID" value="MRY92861.1"/>
    <property type="molecule type" value="Genomic_DNA"/>
</dbReference>
<dbReference type="PIRSF" id="PIRSF006446">
    <property type="entry name" value="Cyt_quinol_oxidase_1"/>
    <property type="match status" value="1"/>
</dbReference>
<dbReference type="EMBL" id="CYYK01000004">
    <property type="protein sequence ID" value="CUO03771.1"/>
    <property type="molecule type" value="Genomic_DNA"/>
</dbReference>
<evidence type="ECO:0000256" key="3">
    <source>
        <dbReference type="ARBA" id="ARBA00022448"/>
    </source>
</evidence>
<evidence type="ECO:0000313" key="23">
    <source>
        <dbReference type="Proteomes" id="UP000095455"/>
    </source>
</evidence>
<dbReference type="Proteomes" id="UP000432516">
    <property type="component" value="Unassembled WGS sequence"/>
</dbReference>
<feature type="transmembrane region" description="Helical" evidence="13">
    <location>
        <begin position="59"/>
        <end position="78"/>
    </location>
</feature>
<dbReference type="Proteomes" id="UP000095455">
    <property type="component" value="Unassembled WGS sequence"/>
</dbReference>
<dbReference type="Proteomes" id="UP000441609">
    <property type="component" value="Unassembled WGS sequence"/>
</dbReference>
<organism evidence="14 24">
    <name type="scientific">Parabacteroides distasonis</name>
    <dbReference type="NCBI Taxonomy" id="823"/>
    <lineage>
        <taxon>Bacteria</taxon>
        <taxon>Pseudomonadati</taxon>
        <taxon>Bacteroidota</taxon>
        <taxon>Bacteroidia</taxon>
        <taxon>Bacteroidales</taxon>
        <taxon>Tannerellaceae</taxon>
        <taxon>Parabacteroides</taxon>
    </lineage>
</organism>
<sequence length="518" mass="57743">MIENIDTSLIDWSRAQFALTAMYHWLFVPLTLGLGVIQAIMETIYYRTGNEAWKKTAQFWMKLFGINFAIGVATGLILEFEFGTNWSNYSWFVGDIFGAPLAIEGILAFFMEATFIAVMFFGWDKVSKRFHLASTWLTIIGATLSALWILIANAWMQYPVGMHFNPDTVRNEMFDFWAVALSPVAINKFFHTVLSGWIVGALFVLGISCWYLLKKRNTEFALSSIKVSAIFGLVASILIIWTGDGSAYQVAQKQPMKLAAMEGLYEGGNGVGLVGIGILNPAKTSYLDNQNAFIFDIKFPKLLSFLAERDMNAYVPGIVNLIEGGYTTNKGTVALSAKEKIEKGKTAIKALADYRKAVKDKDTAAAAQYRVTLEENFPYFGYGYIKDPAELIPHVGLTFYSFRVMVILGCFFILLFIITLIWDKKGKIANTRWLQYVGLWSIPLGYIAGQAGWIVAEVGRQPWAIQDILPTSASISKLNPSSVQTTFYLFLILFTILLIAEIGIMVKAIKKGPEAAAH</sequence>
<keyword evidence="9 13" id="KW-0249">Electron transport</keyword>
<evidence type="ECO:0000313" key="30">
    <source>
        <dbReference type="Proteomes" id="UP000501982"/>
    </source>
</evidence>
<dbReference type="GO" id="GO:0009055">
    <property type="term" value="F:electron transfer activity"/>
    <property type="evidence" value="ECO:0007669"/>
    <property type="project" value="UniProtKB-UniRule"/>
</dbReference>
<evidence type="ECO:0000256" key="8">
    <source>
        <dbReference type="ARBA" id="ARBA00022723"/>
    </source>
</evidence>
<evidence type="ECO:0000313" key="14">
    <source>
        <dbReference type="EMBL" id="CUN06148.1"/>
    </source>
</evidence>
<evidence type="ECO:0000256" key="12">
    <source>
        <dbReference type="ARBA" id="ARBA00023136"/>
    </source>
</evidence>
<dbReference type="AlphaFoldDB" id="A0A173TY47"/>
<dbReference type="EMBL" id="WKMC01000022">
    <property type="protein sequence ID" value="MRZ52551.1"/>
    <property type="molecule type" value="Genomic_DNA"/>
</dbReference>
<reference evidence="22 25" key="2">
    <citation type="submission" date="2018-08" db="EMBL/GenBank/DDBJ databases">
        <title>A genome reference for cultivated species of the human gut microbiota.</title>
        <authorList>
            <person name="Zou Y."/>
            <person name="Xue W."/>
            <person name="Luo G."/>
        </authorList>
    </citation>
    <scope>NUCLEOTIDE SEQUENCE [LARGE SCALE GENOMIC DNA]</scope>
    <source>
        <strain evidence="22 25">AM30-4</strain>
    </source>
</reference>
<feature type="transmembrane region" description="Helical" evidence="13">
    <location>
        <begin position="22"/>
        <end position="47"/>
    </location>
</feature>
<reference evidence="26 27" key="3">
    <citation type="journal article" date="2019" name="Nat. Med.">
        <title>A library of human gut bacterial isolates paired with longitudinal multiomics data enables mechanistic microbiome research.</title>
        <authorList>
            <person name="Poyet M."/>
            <person name="Groussin M."/>
            <person name="Gibbons S.M."/>
            <person name="Avila-Pacheco J."/>
            <person name="Jiang X."/>
            <person name="Kearney S.M."/>
            <person name="Perrotta A.R."/>
            <person name="Berdy B."/>
            <person name="Zhao S."/>
            <person name="Lieberman T.D."/>
            <person name="Swanson P.K."/>
            <person name="Smith M."/>
            <person name="Roesemann S."/>
            <person name="Alexander J.E."/>
            <person name="Rich S.A."/>
            <person name="Livny J."/>
            <person name="Vlamakis H."/>
            <person name="Clish C."/>
            <person name="Bullock K."/>
            <person name="Deik A."/>
            <person name="Scott J."/>
            <person name="Pierce K.A."/>
            <person name="Xavier R.J."/>
            <person name="Alm E.J."/>
        </authorList>
    </citation>
    <scope>NUCLEOTIDE SEQUENCE [LARGE SCALE GENOMIC DNA]</scope>
    <source>
        <strain evidence="19 26">BIOML-A2</strain>
        <strain evidence="20 28">BIOML-A20</strain>
        <strain evidence="18 27">BIOML-A32</strain>
        <strain evidence="17 29">BIOML-A9</strain>
    </source>
</reference>
<dbReference type="OrthoDB" id="9807042at2"/>
<dbReference type="RefSeq" id="WP_005861076.1">
    <property type="nucleotide sequence ID" value="NZ_BQOC01000005.1"/>
</dbReference>
<evidence type="ECO:0000256" key="9">
    <source>
        <dbReference type="ARBA" id="ARBA00022982"/>
    </source>
</evidence>
<dbReference type="GO" id="GO:0070069">
    <property type="term" value="C:cytochrome complex"/>
    <property type="evidence" value="ECO:0007669"/>
    <property type="project" value="UniProtKB-UniRule"/>
</dbReference>
<evidence type="ECO:0000313" key="20">
    <source>
        <dbReference type="EMBL" id="MSB72624.1"/>
    </source>
</evidence>
<dbReference type="Proteomes" id="UP000501982">
    <property type="component" value="Chromosome"/>
</dbReference>
<comment type="similarity">
    <text evidence="2 13">Belongs to the cytochrome ubiquinol oxidase subunit 1 family.</text>
</comment>
<keyword evidence="4 13" id="KW-1003">Cell membrane</keyword>
<name>A0A173TY47_PARDI</name>
<keyword evidence="5" id="KW-0997">Cell inner membrane</keyword>
<dbReference type="Proteomes" id="UP000284660">
    <property type="component" value="Unassembled WGS sequence"/>
</dbReference>
<evidence type="ECO:0000256" key="6">
    <source>
        <dbReference type="ARBA" id="ARBA00022617"/>
    </source>
</evidence>
<dbReference type="Proteomes" id="UP000095591">
    <property type="component" value="Unassembled WGS sequence"/>
</dbReference>
<dbReference type="Proteomes" id="UP001210126">
    <property type="component" value="Unassembled WGS sequence"/>
</dbReference>
<evidence type="ECO:0000256" key="1">
    <source>
        <dbReference type="ARBA" id="ARBA00004429"/>
    </source>
</evidence>
<dbReference type="GO" id="GO:0046872">
    <property type="term" value="F:metal ion binding"/>
    <property type="evidence" value="ECO:0007669"/>
    <property type="project" value="UniProtKB-UniRule"/>
</dbReference>
<evidence type="ECO:0000313" key="21">
    <source>
        <dbReference type="EMBL" id="QJE29393.1"/>
    </source>
</evidence>
<evidence type="ECO:0000256" key="2">
    <source>
        <dbReference type="ARBA" id="ARBA00009819"/>
    </source>
</evidence>
<dbReference type="EMBL" id="WKMO01000003">
    <property type="protein sequence ID" value="MSB72624.1"/>
    <property type="molecule type" value="Genomic_DNA"/>
</dbReference>
<feature type="transmembrane region" description="Helical" evidence="13">
    <location>
        <begin position="98"/>
        <end position="123"/>
    </location>
</feature>
<dbReference type="GO" id="GO:0016682">
    <property type="term" value="F:oxidoreductase activity, acting on diphenols and related substances as donors, oxygen as acceptor"/>
    <property type="evidence" value="ECO:0007669"/>
    <property type="project" value="TreeGrafter"/>
</dbReference>
<accession>A0A173TY47</accession>
<evidence type="ECO:0000256" key="5">
    <source>
        <dbReference type="ARBA" id="ARBA00022519"/>
    </source>
</evidence>
<evidence type="ECO:0000256" key="10">
    <source>
        <dbReference type="ARBA" id="ARBA00022989"/>
    </source>
</evidence>
<keyword evidence="6 13" id="KW-0349">Heme</keyword>
<evidence type="ECO:0000313" key="16">
    <source>
        <dbReference type="EMBL" id="MDB9004768.1"/>
    </source>
</evidence>
<evidence type="ECO:0000313" key="24">
    <source>
        <dbReference type="Proteomes" id="UP000095591"/>
    </source>
</evidence>
<feature type="transmembrane region" description="Helical" evidence="13">
    <location>
        <begin position="487"/>
        <end position="506"/>
    </location>
</feature>
<protein>
    <submittedName>
        <fullName evidence="14">Cytochrome bd-II oxidase subunit 1</fullName>
        <ecNumber evidence="14">1.10.3.-</ecNumber>
    </submittedName>
    <submittedName>
        <fullName evidence="16">Cytochrome ubiquinol oxidase subunit I</fullName>
    </submittedName>
</protein>
<feature type="transmembrane region" description="Helical" evidence="13">
    <location>
        <begin position="400"/>
        <end position="422"/>
    </location>
</feature>
<comment type="subcellular location">
    <subcellularLocation>
        <location evidence="1">Cell inner membrane</location>
        <topology evidence="1">Multi-pass membrane protein</topology>
    </subcellularLocation>
</comment>
<evidence type="ECO:0000313" key="25">
    <source>
        <dbReference type="Proteomes" id="UP000284660"/>
    </source>
</evidence>
<dbReference type="Pfam" id="PF01654">
    <property type="entry name" value="Cyt_bd_oxida_I"/>
    <property type="match status" value="1"/>
</dbReference>
<evidence type="ECO:0000313" key="28">
    <source>
        <dbReference type="Proteomes" id="UP000441609"/>
    </source>
</evidence>
<evidence type="ECO:0000313" key="17">
    <source>
        <dbReference type="EMBL" id="MRY92861.1"/>
    </source>
</evidence>
<evidence type="ECO:0000256" key="4">
    <source>
        <dbReference type="ARBA" id="ARBA00022475"/>
    </source>
</evidence>
<dbReference type="GO" id="GO:0005886">
    <property type="term" value="C:plasma membrane"/>
    <property type="evidence" value="ECO:0007669"/>
    <property type="project" value="UniProtKB-SubCell"/>
</dbReference>
<dbReference type="EC" id="1.10.3.-" evidence="14"/>
<dbReference type="EMBL" id="WKNE01000004">
    <property type="protein sequence ID" value="MRZ54629.1"/>
    <property type="molecule type" value="Genomic_DNA"/>
</dbReference>
<evidence type="ECO:0000313" key="22">
    <source>
        <dbReference type="EMBL" id="RHD75071.1"/>
    </source>
</evidence>
<dbReference type="PANTHER" id="PTHR30365">
    <property type="entry name" value="CYTOCHROME D UBIQUINOL OXIDASE"/>
    <property type="match status" value="1"/>
</dbReference>
<dbReference type="EMBL" id="JAQMPJ010000004">
    <property type="protein sequence ID" value="MDB9004768.1"/>
    <property type="molecule type" value="Genomic_DNA"/>
</dbReference>
<evidence type="ECO:0000313" key="19">
    <source>
        <dbReference type="EMBL" id="MRZ54629.1"/>
    </source>
</evidence>
<evidence type="ECO:0000313" key="26">
    <source>
        <dbReference type="Proteomes" id="UP000432516"/>
    </source>
</evidence>
<keyword evidence="10 13" id="KW-1133">Transmembrane helix</keyword>
<evidence type="ECO:0000313" key="15">
    <source>
        <dbReference type="EMBL" id="CUO03771.1"/>
    </source>
</evidence>
<dbReference type="PANTHER" id="PTHR30365:SF0">
    <property type="entry name" value="CYTOCHROME BD-I UBIQUINOL OXIDASE SUBUNIT 1"/>
    <property type="match status" value="1"/>
</dbReference>
<dbReference type="EMBL" id="CP051672">
    <property type="protein sequence ID" value="QJE29393.1"/>
    <property type="molecule type" value="Genomic_DNA"/>
</dbReference>
<dbReference type="EMBL" id="CYXP01000003">
    <property type="protein sequence ID" value="CUN06148.1"/>
    <property type="molecule type" value="Genomic_DNA"/>
</dbReference>
<feature type="transmembrane region" description="Helical" evidence="13">
    <location>
        <begin position="135"/>
        <end position="156"/>
    </location>
</feature>
<evidence type="ECO:0000313" key="18">
    <source>
        <dbReference type="EMBL" id="MRZ52551.1"/>
    </source>
</evidence>
<keyword evidence="8 13" id="KW-0479">Metal-binding</keyword>
<reference evidence="16" key="5">
    <citation type="submission" date="2023-01" db="EMBL/GenBank/DDBJ databases">
        <title>Human gut microbiome strain richness.</title>
        <authorList>
            <person name="Chen-Liaw A."/>
        </authorList>
    </citation>
    <scope>NUCLEOTIDE SEQUENCE</scope>
    <source>
        <strain evidence="16">RTP21484st1_E5_RTP21484_190118</strain>
    </source>
</reference>
<keyword evidence="14" id="KW-0560">Oxidoreductase</keyword>